<sequence length="832" mass="89559">MSSETIESDELDIESVLGSSVERREDPSLITGEAEYTDDIQRPEMTHMAVLRSQHGHAEINDINTSTAEAMDGVVGVYTADDLDVPGEVPTGWLLPDLKTPSHTILAKDRVRYQGDGIAVVVAEENAIAHDAVAAIDVDYNRLDAVTDPKEAVEDDAPVLHEPTEDPTDTEDDEEIGTVPGNQAFDWEIGDADATDEAFASAAHTAEVDLENQRLIPNPMEPRAAMAEYKPGTEELELHMTSQNPHLHRQLMSGVLDVPEHKIHVVAPDVGGGFGNKIAHYPDEALVSWCAKETERPVKWTATRSESYLTGTHGRDHDTHAELAMDEDGVITGMRVETYASMGAYLSTFAPAIPTYLYGTLLSGQYDIPAIHCHVIGAFTNNAPTDAYRGAGRPEALYVVERMITLGAREMEMDPAEFRRKNFIPEDDFPHQTPVAVSYDSGDYEPALDKALDMVGYDDLRERQEELREEGRYLGIGFSNYIEACGLAPSELAGQLGAQAGLWESGLVRVHPTGKVTAFCGTSGHGQGHETTYAQIVSDELGIPYDDIEIVEGDTDEIPQGMGTYGSRSAAVGGSALATSSQKVVEKAKKIAAHLMEAGEGDIEFENGEFSVAGAPERSMGIQEIAGQAYLAHDMPEGIEPGLEETSFYDPDNFVFPFGTHVAVVEVDPETGEIEFENYVAVDDVGPQINPKIVEGQVHGGVAQGIGQAMYEGAVYDDNGQLTTGSMQDYTVPKAEHIPRMETDSTVTPSPHNPLGVKGVGEAGTIAAPQAVVNAVTDALQPFGVDHIDMPLSNESVWQAVNENAAADGGEPSETRRASSDRRSDGGKGGDE</sequence>
<dbReference type="InterPro" id="IPR036856">
    <property type="entry name" value="Ald_Oxase/Xan_DH_a/b_sf"/>
</dbReference>
<dbReference type="RefSeq" id="WP_005046780.1">
    <property type="nucleotide sequence ID" value="NZ_AOME01000102.1"/>
</dbReference>
<feature type="compositionally biased region" description="Basic and acidic residues" evidence="3">
    <location>
        <begin position="813"/>
        <end position="832"/>
    </location>
</feature>
<name>M0MRA4_9EURY</name>
<reference evidence="5 6" key="1">
    <citation type="journal article" date="2014" name="PLoS Genet.">
        <title>Phylogenetically driven sequencing of extremely halophilic archaea reveals strategies for static and dynamic osmo-response.</title>
        <authorList>
            <person name="Becker E.A."/>
            <person name="Seitzer P.M."/>
            <person name="Tritt A."/>
            <person name="Larsen D."/>
            <person name="Krusor M."/>
            <person name="Yao A.I."/>
            <person name="Wu D."/>
            <person name="Madern D."/>
            <person name="Eisen J.A."/>
            <person name="Darling A.E."/>
            <person name="Facciotti M.T."/>
        </authorList>
    </citation>
    <scope>NUCLEOTIDE SEQUENCE [LARGE SCALE GENOMIC DNA]</scope>
    <source>
        <strain evidence="5 6">DSM 8989</strain>
    </source>
</reference>
<dbReference type="OrthoDB" id="57164at2157"/>
<dbReference type="Pfam" id="PF02738">
    <property type="entry name" value="MoCoBD_1"/>
    <property type="match status" value="1"/>
</dbReference>
<dbReference type="AlphaFoldDB" id="M0MRA4"/>
<feature type="compositionally biased region" description="Acidic residues" evidence="3">
    <location>
        <begin position="165"/>
        <end position="176"/>
    </location>
</feature>
<dbReference type="PANTHER" id="PTHR11908">
    <property type="entry name" value="XANTHINE DEHYDROGENASE"/>
    <property type="match status" value="1"/>
</dbReference>
<dbReference type="EMBL" id="AOME01000102">
    <property type="protein sequence ID" value="EMA48146.1"/>
    <property type="molecule type" value="Genomic_DNA"/>
</dbReference>
<dbReference type="SUPFAM" id="SSF54665">
    <property type="entry name" value="CO dehydrogenase molybdoprotein N-domain-like"/>
    <property type="match status" value="1"/>
</dbReference>
<evidence type="ECO:0000259" key="4">
    <source>
        <dbReference type="SMART" id="SM01008"/>
    </source>
</evidence>
<feature type="region of interest" description="Disordered" evidence="3">
    <location>
        <begin position="149"/>
        <end position="180"/>
    </location>
</feature>
<evidence type="ECO:0000256" key="3">
    <source>
        <dbReference type="SAM" id="MobiDB-lite"/>
    </source>
</evidence>
<accession>M0MRA4</accession>
<keyword evidence="6" id="KW-1185">Reference proteome</keyword>
<dbReference type="InterPro" id="IPR037165">
    <property type="entry name" value="AldOxase/xan_DH_Mopterin-bd_sf"/>
</dbReference>
<dbReference type="Proteomes" id="UP000011625">
    <property type="component" value="Unassembled WGS sequence"/>
</dbReference>
<evidence type="ECO:0000256" key="2">
    <source>
        <dbReference type="ARBA" id="ARBA00023002"/>
    </source>
</evidence>
<dbReference type="Pfam" id="PF20256">
    <property type="entry name" value="MoCoBD_2"/>
    <property type="match status" value="1"/>
</dbReference>
<dbReference type="GO" id="GO:0005506">
    <property type="term" value="F:iron ion binding"/>
    <property type="evidence" value="ECO:0007669"/>
    <property type="project" value="InterPro"/>
</dbReference>
<organism evidence="5 6">
    <name type="scientific">Halococcus salifodinae DSM 8989</name>
    <dbReference type="NCBI Taxonomy" id="1227456"/>
    <lineage>
        <taxon>Archaea</taxon>
        <taxon>Methanobacteriati</taxon>
        <taxon>Methanobacteriota</taxon>
        <taxon>Stenosarchaea group</taxon>
        <taxon>Halobacteria</taxon>
        <taxon>Halobacteriales</taxon>
        <taxon>Halococcaceae</taxon>
        <taxon>Halococcus</taxon>
    </lineage>
</organism>
<protein>
    <submittedName>
        <fullName evidence="5">Carbon-monoxide dehydrogenase (Acceptor)</fullName>
    </submittedName>
</protein>
<dbReference type="InterPro" id="IPR046867">
    <property type="entry name" value="AldOxase/xan_DH_MoCoBD2"/>
</dbReference>
<dbReference type="InterPro" id="IPR016208">
    <property type="entry name" value="Ald_Oxase/xanthine_DH-like"/>
</dbReference>
<evidence type="ECO:0000313" key="5">
    <source>
        <dbReference type="EMBL" id="EMA48146.1"/>
    </source>
</evidence>
<dbReference type="Pfam" id="PF01315">
    <property type="entry name" value="Ald_Xan_dh_C"/>
    <property type="match status" value="1"/>
</dbReference>
<dbReference type="Gene3D" id="3.30.365.10">
    <property type="entry name" value="Aldehyde oxidase/xanthine dehydrogenase, molybdopterin binding domain"/>
    <property type="match status" value="4"/>
</dbReference>
<feature type="region of interest" description="Disordered" evidence="3">
    <location>
        <begin position="801"/>
        <end position="832"/>
    </location>
</feature>
<gene>
    <name evidence="5" type="ORF">C450_20156</name>
</gene>
<proteinExistence type="predicted"/>
<dbReference type="STRING" id="1227456.C450_20156"/>
<feature type="compositionally biased region" description="Basic and acidic residues" evidence="3">
    <location>
        <begin position="149"/>
        <end position="164"/>
    </location>
</feature>
<evidence type="ECO:0000256" key="1">
    <source>
        <dbReference type="ARBA" id="ARBA00022505"/>
    </source>
</evidence>
<dbReference type="InterPro" id="IPR008274">
    <property type="entry name" value="AldOxase/xan_DH_MoCoBD1"/>
</dbReference>
<dbReference type="PANTHER" id="PTHR11908:SF132">
    <property type="entry name" value="ALDEHYDE OXIDASE 1-RELATED"/>
    <property type="match status" value="1"/>
</dbReference>
<keyword evidence="1" id="KW-0500">Molybdenum</keyword>
<dbReference type="GO" id="GO:0016491">
    <property type="term" value="F:oxidoreductase activity"/>
    <property type="evidence" value="ECO:0007669"/>
    <property type="project" value="UniProtKB-KW"/>
</dbReference>
<feature type="compositionally biased region" description="Acidic residues" evidence="3">
    <location>
        <begin position="1"/>
        <end position="13"/>
    </location>
</feature>
<dbReference type="InterPro" id="IPR000674">
    <property type="entry name" value="Ald_Oxase/Xan_DH_a/b"/>
</dbReference>
<dbReference type="SUPFAM" id="SSF56003">
    <property type="entry name" value="Molybdenum cofactor-binding domain"/>
    <property type="match status" value="1"/>
</dbReference>
<dbReference type="SMART" id="SM01008">
    <property type="entry name" value="Ald_Xan_dh_C"/>
    <property type="match status" value="1"/>
</dbReference>
<dbReference type="PATRIC" id="fig|1227456.3.peg.4073"/>
<feature type="region of interest" description="Disordered" evidence="3">
    <location>
        <begin position="1"/>
        <end position="26"/>
    </location>
</feature>
<dbReference type="Gene3D" id="3.90.1170.50">
    <property type="entry name" value="Aldehyde oxidase/xanthine dehydrogenase, a/b hammerhead"/>
    <property type="match status" value="1"/>
</dbReference>
<evidence type="ECO:0000313" key="6">
    <source>
        <dbReference type="Proteomes" id="UP000011625"/>
    </source>
</evidence>
<keyword evidence="2" id="KW-0560">Oxidoreductase</keyword>
<feature type="domain" description="Aldehyde oxidase/xanthine dehydrogenase a/b hammerhead" evidence="4">
    <location>
        <begin position="31"/>
        <end position="144"/>
    </location>
</feature>
<comment type="caution">
    <text evidence="5">The sequence shown here is derived from an EMBL/GenBank/DDBJ whole genome shotgun (WGS) entry which is preliminary data.</text>
</comment>